<name>A0AC35FP11_9BILA</name>
<dbReference type="Proteomes" id="UP000887580">
    <property type="component" value="Unplaced"/>
</dbReference>
<organism evidence="1 2">
    <name type="scientific">Panagrolaimus sp. PS1159</name>
    <dbReference type="NCBI Taxonomy" id="55785"/>
    <lineage>
        <taxon>Eukaryota</taxon>
        <taxon>Metazoa</taxon>
        <taxon>Ecdysozoa</taxon>
        <taxon>Nematoda</taxon>
        <taxon>Chromadorea</taxon>
        <taxon>Rhabditida</taxon>
        <taxon>Tylenchina</taxon>
        <taxon>Panagrolaimomorpha</taxon>
        <taxon>Panagrolaimoidea</taxon>
        <taxon>Panagrolaimidae</taxon>
        <taxon>Panagrolaimus</taxon>
    </lineage>
</organism>
<sequence length="406" mass="45891">MMSRFPPPSRPPLQQQQPSEKAMRSVYVGNIGFDVNEEELKQILAKIGPVIGFRIVHDRETGKSKGFGFCEYLDPDTASRCIRQLNNIEFKGRNLRIDSAVLNERAMNDDFVPSQNPMSSSMPSMMRSRSPPHDEATSMYGPAPLNGKTPEAIAKTLSKCSPEIMFEVMRDMKNLATTNPQRCRQLLETNQQLAFALLQAQVMMHWLDTDAAFNLIDRKPNQEKAAEAPAPMQEPSHIQARQPLRPTPSQAPPPFRPQPPPQSESQFFQHTPPLPPQQQQFRQQFFPPPQQQQPPLQRPPLPSSGPWATGPPSNFHNMPPPPQRGHFPPPPQSQGGFRPNMPPPPQQQRFQPPPQRQSNDVPPPEDDADDYEMIEQLLQLTDEQINQLPASEAAKIREIRAQLAHR</sequence>
<evidence type="ECO:0000313" key="2">
    <source>
        <dbReference type="WBParaSite" id="PS1159_v2.g19122.t1"/>
    </source>
</evidence>
<proteinExistence type="predicted"/>
<evidence type="ECO:0000313" key="1">
    <source>
        <dbReference type="Proteomes" id="UP000887580"/>
    </source>
</evidence>
<accession>A0AC35FP11</accession>
<protein>
    <submittedName>
        <fullName evidence="2">RRM domain-containing protein</fullName>
    </submittedName>
</protein>
<dbReference type="WBParaSite" id="PS1159_v2.g19122.t1">
    <property type="protein sequence ID" value="PS1159_v2.g19122.t1"/>
    <property type="gene ID" value="PS1159_v2.g19122"/>
</dbReference>
<reference evidence="2" key="1">
    <citation type="submission" date="2022-11" db="UniProtKB">
        <authorList>
            <consortium name="WormBaseParasite"/>
        </authorList>
    </citation>
    <scope>IDENTIFICATION</scope>
</reference>